<accession>A0A3L6L301</accession>
<keyword evidence="4" id="KW-0545">Nucleotide biosynthesis</keyword>
<dbReference type="InterPro" id="IPR027417">
    <property type="entry name" value="P-loop_NTPase"/>
</dbReference>
<sequence length="345" mass="39607">MVAMNRKIVVFTDVEDKQVLEVIREVAGDAETIQLEKSFAYEFMWRGKHTPYRVGTPMCFITEKTVEDADVVFAVYSKRVPVLSLTTGGETTNLLQTISSLGIECKQNTSETWADAVRAFLPNNDSEGAVIVFEGGDGAGKATQTEYMRKRLDKEGKAHASLDFPSDKHRYGKLIRKVLSGERGALHDLDPKLFSLLFSLNRFDTLPELRYWLTHGKKILLDRYYTSNFGHQASKLEESERSDFIRHLEQLELEWLKLPPPDVALYLDFPPAAALVAMQRDEKRESLDIHETAGLSYKENVRQTYVWCCQNQRNWVQIECCNDEGERYSREKVHEMIYNAVAKHI</sequence>
<protein>
    <recommendedName>
        <fullName evidence="2">dTMP kinase</fullName>
        <ecNumber evidence="2">2.7.4.9</ecNumber>
    </recommendedName>
</protein>
<dbReference type="Proteomes" id="UP000266743">
    <property type="component" value="Chromosome 8"/>
</dbReference>
<evidence type="ECO:0000256" key="7">
    <source>
        <dbReference type="ARBA" id="ARBA00022840"/>
    </source>
</evidence>
<gene>
    <name evidence="9" type="ORF">DPX39_080037700</name>
</gene>
<dbReference type="EC" id="2.7.4.9" evidence="2"/>
<feature type="domain" description="Thymidylate kinase-like" evidence="8">
    <location>
        <begin position="133"/>
        <end position="319"/>
    </location>
</feature>
<proteinExistence type="inferred from homology"/>
<dbReference type="GO" id="GO:0005739">
    <property type="term" value="C:mitochondrion"/>
    <property type="evidence" value="ECO:0007669"/>
    <property type="project" value="TreeGrafter"/>
</dbReference>
<organism evidence="9">
    <name type="scientific">Trypanosoma brucei equiperdum</name>
    <dbReference type="NCBI Taxonomy" id="630700"/>
    <lineage>
        <taxon>Eukaryota</taxon>
        <taxon>Discoba</taxon>
        <taxon>Euglenozoa</taxon>
        <taxon>Kinetoplastea</taxon>
        <taxon>Metakinetoplastina</taxon>
        <taxon>Trypanosomatida</taxon>
        <taxon>Trypanosomatidae</taxon>
        <taxon>Trypanosoma</taxon>
    </lineage>
</organism>
<evidence type="ECO:0000259" key="8">
    <source>
        <dbReference type="Pfam" id="PF02223"/>
    </source>
</evidence>
<dbReference type="GO" id="GO:0005524">
    <property type="term" value="F:ATP binding"/>
    <property type="evidence" value="ECO:0007669"/>
    <property type="project" value="UniProtKB-KW"/>
</dbReference>
<keyword evidence="5" id="KW-0547">Nucleotide-binding</keyword>
<dbReference type="Gene3D" id="3.40.50.300">
    <property type="entry name" value="P-loop containing nucleotide triphosphate hydrolases"/>
    <property type="match status" value="1"/>
</dbReference>
<keyword evidence="3" id="KW-0808">Transferase</keyword>
<evidence type="ECO:0000256" key="6">
    <source>
        <dbReference type="ARBA" id="ARBA00022777"/>
    </source>
</evidence>
<keyword evidence="7" id="KW-0067">ATP-binding</keyword>
<dbReference type="GO" id="GO:0006227">
    <property type="term" value="P:dUDP biosynthetic process"/>
    <property type="evidence" value="ECO:0007669"/>
    <property type="project" value="TreeGrafter"/>
</dbReference>
<dbReference type="GO" id="GO:0005634">
    <property type="term" value="C:nucleus"/>
    <property type="evidence" value="ECO:0007669"/>
    <property type="project" value="TreeGrafter"/>
</dbReference>
<dbReference type="EMBL" id="QSBY01000008">
    <property type="protein sequence ID" value="RHW70939.1"/>
    <property type="molecule type" value="Genomic_DNA"/>
</dbReference>
<name>A0A3L6L301_9TRYP</name>
<evidence type="ECO:0000256" key="1">
    <source>
        <dbReference type="ARBA" id="ARBA00009776"/>
    </source>
</evidence>
<dbReference type="CDD" id="cd01672">
    <property type="entry name" value="TMPK"/>
    <property type="match status" value="1"/>
</dbReference>
<dbReference type="AlphaFoldDB" id="A0A3L6L301"/>
<dbReference type="PANTHER" id="PTHR10344">
    <property type="entry name" value="THYMIDYLATE KINASE"/>
    <property type="match status" value="1"/>
</dbReference>
<dbReference type="InterPro" id="IPR039430">
    <property type="entry name" value="Thymidylate_kin-like_dom"/>
</dbReference>
<evidence type="ECO:0000313" key="9">
    <source>
        <dbReference type="EMBL" id="RHW70939.1"/>
    </source>
</evidence>
<comment type="caution">
    <text evidence="9">The sequence shown here is derived from an EMBL/GenBank/DDBJ whole genome shotgun (WGS) entry which is preliminary data.</text>
</comment>
<reference evidence="9" key="1">
    <citation type="submission" date="2018-09" db="EMBL/GenBank/DDBJ databases">
        <title>whole genome sequence of T. equiperdum IVM-t1 strain.</title>
        <authorList>
            <person name="Suganuma K."/>
        </authorList>
    </citation>
    <scope>NUCLEOTIDE SEQUENCE [LARGE SCALE GENOMIC DNA]</scope>
    <source>
        <strain evidence="9">IVM-t1</strain>
    </source>
</reference>
<evidence type="ECO:0000256" key="3">
    <source>
        <dbReference type="ARBA" id="ARBA00022679"/>
    </source>
</evidence>
<dbReference type="HAMAP" id="MF_00165">
    <property type="entry name" value="Thymidylate_kinase"/>
    <property type="match status" value="1"/>
</dbReference>
<comment type="similarity">
    <text evidence="1">Belongs to the thymidylate kinase family.</text>
</comment>
<dbReference type="GO" id="GO:0004798">
    <property type="term" value="F:dTMP kinase activity"/>
    <property type="evidence" value="ECO:0007669"/>
    <property type="project" value="UniProtKB-EC"/>
</dbReference>
<dbReference type="GO" id="GO:0006233">
    <property type="term" value="P:dTDP biosynthetic process"/>
    <property type="evidence" value="ECO:0007669"/>
    <property type="project" value="InterPro"/>
</dbReference>
<dbReference type="GO" id="GO:0005829">
    <property type="term" value="C:cytosol"/>
    <property type="evidence" value="ECO:0007669"/>
    <property type="project" value="TreeGrafter"/>
</dbReference>
<evidence type="ECO:0000256" key="2">
    <source>
        <dbReference type="ARBA" id="ARBA00012980"/>
    </source>
</evidence>
<evidence type="ECO:0000256" key="5">
    <source>
        <dbReference type="ARBA" id="ARBA00022741"/>
    </source>
</evidence>
<dbReference type="GO" id="GO:0006235">
    <property type="term" value="P:dTTP biosynthetic process"/>
    <property type="evidence" value="ECO:0007669"/>
    <property type="project" value="TreeGrafter"/>
</dbReference>
<evidence type="ECO:0000256" key="4">
    <source>
        <dbReference type="ARBA" id="ARBA00022727"/>
    </source>
</evidence>
<dbReference type="InterPro" id="IPR018094">
    <property type="entry name" value="Thymidylate_kinase"/>
</dbReference>
<keyword evidence="6 9" id="KW-0418">Kinase</keyword>
<dbReference type="FunFam" id="3.40.50.300:FF:002288">
    <property type="entry name" value="Probable thymidylate kinase"/>
    <property type="match status" value="1"/>
</dbReference>
<dbReference type="SUPFAM" id="SSF52540">
    <property type="entry name" value="P-loop containing nucleoside triphosphate hydrolases"/>
    <property type="match status" value="1"/>
</dbReference>
<dbReference type="Pfam" id="PF02223">
    <property type="entry name" value="Thymidylate_kin"/>
    <property type="match status" value="1"/>
</dbReference>
<dbReference type="GO" id="GO:0004550">
    <property type="term" value="F:nucleoside diphosphate kinase activity"/>
    <property type="evidence" value="ECO:0007669"/>
    <property type="project" value="TreeGrafter"/>
</dbReference>
<dbReference type="PANTHER" id="PTHR10344:SF1">
    <property type="entry name" value="THYMIDYLATE KINASE"/>
    <property type="match status" value="1"/>
</dbReference>